<evidence type="ECO:0000256" key="6">
    <source>
        <dbReference type="ARBA" id="ARBA00022679"/>
    </source>
</evidence>
<keyword evidence="13" id="KW-0670">Pyruvate</keyword>
<evidence type="ECO:0000256" key="11">
    <source>
        <dbReference type="ARBA" id="ARBA00042072"/>
    </source>
</evidence>
<organism evidence="13 14">
    <name type="scientific">Mammaliicoccus stepanovicii</name>
    <dbReference type="NCBI Taxonomy" id="643214"/>
    <lineage>
        <taxon>Bacteria</taxon>
        <taxon>Bacillati</taxon>
        <taxon>Bacillota</taxon>
        <taxon>Bacilli</taxon>
        <taxon>Bacillales</taxon>
        <taxon>Staphylococcaceae</taxon>
        <taxon>Mammaliicoccus</taxon>
    </lineage>
</organism>
<evidence type="ECO:0000256" key="8">
    <source>
        <dbReference type="ARBA" id="ARBA00022777"/>
    </source>
</evidence>
<evidence type="ECO:0000256" key="4">
    <source>
        <dbReference type="ARBA" id="ARBA00022490"/>
    </source>
</evidence>
<evidence type="ECO:0000256" key="10">
    <source>
        <dbReference type="ARBA" id="ARBA00041175"/>
    </source>
</evidence>
<evidence type="ECO:0000256" key="5">
    <source>
        <dbReference type="ARBA" id="ARBA00022553"/>
    </source>
</evidence>
<dbReference type="Pfam" id="PF00359">
    <property type="entry name" value="PTS_EIIA_2"/>
    <property type="match status" value="1"/>
</dbReference>
<dbReference type="InterPro" id="IPR051351">
    <property type="entry name" value="Ascorbate-PTS_EIIA_comp"/>
</dbReference>
<evidence type="ECO:0000256" key="1">
    <source>
        <dbReference type="ARBA" id="ARBA00004496"/>
    </source>
</evidence>
<keyword evidence="6 13" id="KW-0808">Transferase</keyword>
<keyword evidence="8" id="KW-0418">Kinase</keyword>
<keyword evidence="7" id="KW-0598">Phosphotransferase system</keyword>
<evidence type="ECO:0000256" key="2">
    <source>
        <dbReference type="ARBA" id="ARBA00011798"/>
    </source>
</evidence>
<evidence type="ECO:0000313" key="14">
    <source>
        <dbReference type="Proteomes" id="UP000242084"/>
    </source>
</evidence>
<evidence type="ECO:0000313" key="13">
    <source>
        <dbReference type="EMBL" id="SNV78592.1"/>
    </source>
</evidence>
<keyword evidence="5" id="KW-0597">Phosphoprotein</keyword>
<accession>A0A240A576</accession>
<evidence type="ECO:0000256" key="3">
    <source>
        <dbReference type="ARBA" id="ARBA00022448"/>
    </source>
</evidence>
<dbReference type="KEGG" id="sste:SAMEA4384403_2226"/>
<sequence length="146" mass="16524">MAEIIREEHIVLKNHVTDWEESIQLASEPLLRDGYFSQNYMDAMINSVKEMGPYIVIAPEIAIAHARPDENVQQVGLSLLKLENHINFSEDGHYASLIFVLSAIDNEAHLEILRNLATILSDKEKVNALIDATNAKQIINIFKEND</sequence>
<keyword evidence="4" id="KW-0963">Cytoplasm</keyword>
<comment type="subcellular location">
    <subcellularLocation>
        <location evidence="1">Cytoplasm</location>
    </subcellularLocation>
</comment>
<dbReference type="SUPFAM" id="SSF55804">
    <property type="entry name" value="Phoshotransferase/anion transport protein"/>
    <property type="match status" value="1"/>
</dbReference>
<dbReference type="Gene3D" id="3.40.930.10">
    <property type="entry name" value="Mannitol-specific EII, Chain A"/>
    <property type="match status" value="1"/>
</dbReference>
<dbReference type="PANTHER" id="PTHR36203:SF1">
    <property type="entry name" value="ASCORBATE-SPECIFIC PTS SYSTEM EIIA COMPONENT"/>
    <property type="match status" value="1"/>
</dbReference>
<protein>
    <recommendedName>
        <fullName evidence="10">Ascorbate-specific PTS system EIIA component</fullName>
    </recommendedName>
    <alternativeName>
        <fullName evidence="11">Ascorbate-specific phosphotransferase enzyme IIA component</fullName>
    </alternativeName>
</protein>
<dbReference type="CDD" id="cd00211">
    <property type="entry name" value="PTS_IIA_fru"/>
    <property type="match status" value="1"/>
</dbReference>
<dbReference type="GO" id="GO:0016301">
    <property type="term" value="F:kinase activity"/>
    <property type="evidence" value="ECO:0007669"/>
    <property type="project" value="UniProtKB-KW"/>
</dbReference>
<keyword evidence="14" id="KW-1185">Reference proteome</keyword>
<dbReference type="GO" id="GO:0005737">
    <property type="term" value="C:cytoplasm"/>
    <property type="evidence" value="ECO:0007669"/>
    <property type="project" value="UniProtKB-SubCell"/>
</dbReference>
<comment type="subunit">
    <text evidence="2">Homodimer or homotrimer. Seems to be a monomer when not phosphorylated.</text>
</comment>
<dbReference type="PANTHER" id="PTHR36203">
    <property type="entry name" value="ASCORBATE-SPECIFIC PTS SYSTEM EIIA COMPONENT"/>
    <property type="match status" value="1"/>
</dbReference>
<dbReference type="PROSITE" id="PS51094">
    <property type="entry name" value="PTS_EIIA_TYPE_2"/>
    <property type="match status" value="1"/>
</dbReference>
<feature type="domain" description="PTS EIIA type-2" evidence="12">
    <location>
        <begin position="3"/>
        <end position="145"/>
    </location>
</feature>
<dbReference type="GO" id="GO:0009401">
    <property type="term" value="P:phosphoenolpyruvate-dependent sugar phosphotransferase system"/>
    <property type="evidence" value="ECO:0007669"/>
    <property type="project" value="UniProtKB-KW"/>
</dbReference>
<dbReference type="OrthoDB" id="9776005at2"/>
<evidence type="ECO:0000256" key="9">
    <source>
        <dbReference type="ARBA" id="ARBA00037387"/>
    </source>
</evidence>
<gene>
    <name evidence="13" type="primary">cmtB</name>
    <name evidence="13" type="ORF">SAMEA4384403_02226</name>
</gene>
<dbReference type="InterPro" id="IPR016152">
    <property type="entry name" value="PTrfase/Anion_transptr"/>
</dbReference>
<dbReference type="Proteomes" id="UP000242084">
    <property type="component" value="Chromosome 1"/>
</dbReference>
<evidence type="ECO:0000256" key="7">
    <source>
        <dbReference type="ARBA" id="ARBA00022683"/>
    </source>
</evidence>
<reference evidence="13 14" key="1">
    <citation type="submission" date="2017-06" db="EMBL/GenBank/DDBJ databases">
        <authorList>
            <consortium name="Pathogen Informatics"/>
        </authorList>
    </citation>
    <scope>NUCLEOTIDE SEQUENCE [LARGE SCALE GENOMIC DNA]</scope>
    <source>
        <strain evidence="13 14">NCTC13839</strain>
    </source>
</reference>
<dbReference type="EMBL" id="LT906462">
    <property type="protein sequence ID" value="SNV78592.1"/>
    <property type="molecule type" value="Genomic_DNA"/>
</dbReference>
<comment type="function">
    <text evidence="9">The phosphoenolpyruvate-dependent sugar phosphotransferase system (sugar PTS), a major carbohydrate active transport system, catalyzes the phosphorylation of incoming sugar substrates concomitantly with their translocation across the cell membrane. The enzyme II UlaABC PTS system is involved in ascorbate transport.</text>
</comment>
<name>A0A240A576_9STAP</name>
<dbReference type="InterPro" id="IPR002178">
    <property type="entry name" value="PTS_EIIA_type-2_dom"/>
</dbReference>
<dbReference type="AlphaFoldDB" id="A0A240A576"/>
<keyword evidence="3" id="KW-0813">Transport</keyword>
<evidence type="ECO:0000259" key="12">
    <source>
        <dbReference type="PROSITE" id="PS51094"/>
    </source>
</evidence>
<proteinExistence type="predicted"/>